<keyword evidence="3" id="KW-0012">Acyltransferase</keyword>
<sequence length="340" mass="36877">MEFVALLGNIQILRFVAASMVVLFHVALTASNEGISPGLIQGFGIWGESGVDIFFVISGLVMMLSQSRKHRTAAAFLTERAIRILPMYWALTLLLAGVLLVMPQLFNSDSFTLRKTLASLFMVNWLAGDGMPVLYLGWTLEYEWIFYVAFSLGFAVLPLRLAWIPVLAILLLLNVAGFIGLFAIEFVYGMLIGLLFLRGNWRLPLPWLFVLLGFAAMAAHAYLPLQAVPRHIGYGIPAAMIVAGLIGLPQARGRLALLAGAASYSIYLVQVFAIPVAFRIVKKLPALPDGVAALLVVAASLLAGVLAYLLVEKPLTGLALRIWGPRHDSGPVLTGAPPQR</sequence>
<feature type="transmembrane region" description="Helical" evidence="1">
    <location>
        <begin position="204"/>
        <end position="225"/>
    </location>
</feature>
<accession>A0A844H5T1</accession>
<feature type="transmembrane region" description="Helical" evidence="1">
    <location>
        <begin position="12"/>
        <end position="31"/>
    </location>
</feature>
<feature type="transmembrane region" description="Helical" evidence="1">
    <location>
        <begin position="85"/>
        <end position="106"/>
    </location>
</feature>
<feature type="transmembrane region" description="Helical" evidence="1">
    <location>
        <begin position="255"/>
        <end position="278"/>
    </location>
</feature>
<dbReference type="EMBL" id="WMIF01000010">
    <property type="protein sequence ID" value="MTH34790.1"/>
    <property type="molecule type" value="Genomic_DNA"/>
</dbReference>
<dbReference type="PANTHER" id="PTHR23028">
    <property type="entry name" value="ACETYLTRANSFERASE"/>
    <property type="match status" value="1"/>
</dbReference>
<keyword evidence="4" id="KW-1185">Reference proteome</keyword>
<gene>
    <name evidence="3" type="ORF">GL279_09270</name>
</gene>
<evidence type="ECO:0000256" key="1">
    <source>
        <dbReference type="SAM" id="Phobius"/>
    </source>
</evidence>
<dbReference type="GO" id="GO:0016020">
    <property type="term" value="C:membrane"/>
    <property type="evidence" value="ECO:0007669"/>
    <property type="project" value="TreeGrafter"/>
</dbReference>
<keyword evidence="1" id="KW-0472">Membrane</keyword>
<dbReference type="GO" id="GO:0000271">
    <property type="term" value="P:polysaccharide biosynthetic process"/>
    <property type="evidence" value="ECO:0007669"/>
    <property type="project" value="TreeGrafter"/>
</dbReference>
<evidence type="ECO:0000313" key="4">
    <source>
        <dbReference type="Proteomes" id="UP000442533"/>
    </source>
</evidence>
<keyword evidence="3" id="KW-0808">Transferase</keyword>
<reference evidence="3 4" key="1">
    <citation type="submission" date="2019-11" db="EMBL/GenBank/DDBJ databases">
        <authorList>
            <person name="Dong K."/>
        </authorList>
    </citation>
    <scope>NUCLEOTIDE SEQUENCE [LARGE SCALE GENOMIC DNA]</scope>
    <source>
        <strain evidence="3 4">JCM 17370</strain>
    </source>
</reference>
<keyword evidence="1" id="KW-0812">Transmembrane</keyword>
<dbReference type="OrthoDB" id="9796461at2"/>
<evidence type="ECO:0000259" key="2">
    <source>
        <dbReference type="Pfam" id="PF01757"/>
    </source>
</evidence>
<dbReference type="Pfam" id="PF01757">
    <property type="entry name" value="Acyl_transf_3"/>
    <property type="match status" value="1"/>
</dbReference>
<proteinExistence type="predicted"/>
<keyword evidence="1" id="KW-1133">Transmembrane helix</keyword>
<dbReference type="PANTHER" id="PTHR23028:SF131">
    <property type="entry name" value="BLR2367 PROTEIN"/>
    <property type="match status" value="1"/>
</dbReference>
<dbReference type="InterPro" id="IPR050879">
    <property type="entry name" value="Acyltransferase_3"/>
</dbReference>
<feature type="transmembrane region" description="Helical" evidence="1">
    <location>
        <begin position="43"/>
        <end position="64"/>
    </location>
</feature>
<dbReference type="Proteomes" id="UP000442533">
    <property type="component" value="Unassembled WGS sequence"/>
</dbReference>
<feature type="transmembrane region" description="Helical" evidence="1">
    <location>
        <begin position="118"/>
        <end position="137"/>
    </location>
</feature>
<comment type="caution">
    <text evidence="3">The sequence shown here is derived from an EMBL/GenBank/DDBJ whole genome shotgun (WGS) entry which is preliminary data.</text>
</comment>
<feature type="transmembrane region" description="Helical" evidence="1">
    <location>
        <begin position="231"/>
        <end position="248"/>
    </location>
</feature>
<feature type="transmembrane region" description="Helical" evidence="1">
    <location>
        <begin position="290"/>
        <end position="311"/>
    </location>
</feature>
<dbReference type="InterPro" id="IPR002656">
    <property type="entry name" value="Acyl_transf_3_dom"/>
</dbReference>
<organism evidence="3 4">
    <name type="scientific">Paracoccus limosus</name>
    <dbReference type="NCBI Taxonomy" id="913252"/>
    <lineage>
        <taxon>Bacteria</taxon>
        <taxon>Pseudomonadati</taxon>
        <taxon>Pseudomonadota</taxon>
        <taxon>Alphaproteobacteria</taxon>
        <taxon>Rhodobacterales</taxon>
        <taxon>Paracoccaceae</taxon>
        <taxon>Paracoccus</taxon>
    </lineage>
</organism>
<dbReference type="AlphaFoldDB" id="A0A844H5T1"/>
<feature type="domain" description="Acyltransferase 3" evidence="2">
    <location>
        <begin position="9"/>
        <end position="307"/>
    </location>
</feature>
<evidence type="ECO:0000313" key="3">
    <source>
        <dbReference type="EMBL" id="MTH34790.1"/>
    </source>
</evidence>
<feature type="transmembrane region" description="Helical" evidence="1">
    <location>
        <begin position="144"/>
        <end position="163"/>
    </location>
</feature>
<dbReference type="GO" id="GO:0016747">
    <property type="term" value="F:acyltransferase activity, transferring groups other than amino-acyl groups"/>
    <property type="evidence" value="ECO:0007669"/>
    <property type="project" value="InterPro"/>
</dbReference>
<feature type="transmembrane region" description="Helical" evidence="1">
    <location>
        <begin position="169"/>
        <end position="197"/>
    </location>
</feature>
<name>A0A844H5T1_9RHOB</name>
<protein>
    <submittedName>
        <fullName evidence="3">Acyltransferase family protein</fullName>
    </submittedName>
</protein>